<name>A0A0B7IXI4_9PROT</name>
<dbReference type="NCBIfam" id="TIGR02385">
    <property type="entry name" value="RelE_StbE"/>
    <property type="match status" value="1"/>
</dbReference>
<keyword evidence="4" id="KW-1185">Reference proteome</keyword>
<dbReference type="RefSeq" id="WP_045750515.1">
    <property type="nucleotide sequence ID" value="NZ_LN794158.1"/>
</dbReference>
<evidence type="ECO:0000313" key="4">
    <source>
        <dbReference type="Proteomes" id="UP000056322"/>
    </source>
</evidence>
<dbReference type="AlphaFoldDB" id="A0A0B7IXI4"/>
<protein>
    <submittedName>
        <fullName evidence="3">Putative RelE-like toxin protein</fullName>
    </submittedName>
</protein>
<dbReference type="PANTHER" id="PTHR35601:SF1">
    <property type="entry name" value="TOXIN RELE"/>
    <property type="match status" value="1"/>
</dbReference>
<organism evidence="3 4">
    <name type="scientific">Candidatus Methylopumilus turicensis</name>
    <dbReference type="NCBI Taxonomy" id="1581680"/>
    <lineage>
        <taxon>Bacteria</taxon>
        <taxon>Pseudomonadati</taxon>
        <taxon>Pseudomonadota</taxon>
        <taxon>Betaproteobacteria</taxon>
        <taxon>Nitrosomonadales</taxon>
        <taxon>Methylophilaceae</taxon>
        <taxon>Candidatus Methylopumilus</taxon>
    </lineage>
</organism>
<dbReference type="STRING" id="1581680.BN1209_0146"/>
<dbReference type="Gene3D" id="3.30.2310.20">
    <property type="entry name" value="RelE-like"/>
    <property type="match status" value="1"/>
</dbReference>
<sequence length="95" mass="10967">MIYELEFNEEALKEWNDLDGSIKAQFKKQLEKRLVNPHLPSARLGNDLEGCYKIKLQKIGYRLVYDVIDSRLVIIVLSVGRRDGLAAYTKASKRI</sequence>
<dbReference type="PANTHER" id="PTHR35601">
    <property type="entry name" value="TOXIN RELE"/>
    <property type="match status" value="1"/>
</dbReference>
<evidence type="ECO:0000313" key="3">
    <source>
        <dbReference type="EMBL" id="CEN55200.1"/>
    </source>
</evidence>
<dbReference type="KEGG" id="mbac:BN1209_0146"/>
<dbReference type="InterPro" id="IPR007712">
    <property type="entry name" value="RelE/ParE_toxin"/>
</dbReference>
<dbReference type="Pfam" id="PF05016">
    <property type="entry name" value="ParE_toxin"/>
    <property type="match status" value="1"/>
</dbReference>
<reference evidence="4" key="1">
    <citation type="submission" date="2014-12" db="EMBL/GenBank/DDBJ databases">
        <authorList>
            <person name="Salcher M.M."/>
        </authorList>
    </citation>
    <scope>NUCLEOTIDE SEQUENCE [LARGE SCALE GENOMIC DNA]</scope>
    <source>
        <strain evidence="4">MMS-10A-171</strain>
    </source>
</reference>
<keyword evidence="2" id="KW-1277">Toxin-antitoxin system</keyword>
<dbReference type="InterPro" id="IPR035093">
    <property type="entry name" value="RelE/ParE_toxin_dom_sf"/>
</dbReference>
<comment type="similarity">
    <text evidence="1">Belongs to the RelE toxin family.</text>
</comment>
<dbReference type="EMBL" id="LN794158">
    <property type="protein sequence ID" value="CEN55200.1"/>
    <property type="molecule type" value="Genomic_DNA"/>
</dbReference>
<accession>A0A0B7IXI4</accession>
<dbReference type="SUPFAM" id="SSF143011">
    <property type="entry name" value="RelE-like"/>
    <property type="match status" value="1"/>
</dbReference>
<proteinExistence type="inferred from homology"/>
<dbReference type="Proteomes" id="UP000056322">
    <property type="component" value="Chromosome 1"/>
</dbReference>
<dbReference type="HOGENOM" id="CLU_155761_0_1_4"/>
<evidence type="ECO:0000256" key="1">
    <source>
        <dbReference type="ARBA" id="ARBA00006226"/>
    </source>
</evidence>
<gene>
    <name evidence="3" type="ORF">BN1209_0146</name>
</gene>
<evidence type="ECO:0000256" key="2">
    <source>
        <dbReference type="ARBA" id="ARBA00022649"/>
    </source>
</evidence>